<organism evidence="1 2">
    <name type="scientific">Lecanicillium saksenae</name>
    <dbReference type="NCBI Taxonomy" id="468837"/>
    <lineage>
        <taxon>Eukaryota</taxon>
        <taxon>Fungi</taxon>
        <taxon>Dikarya</taxon>
        <taxon>Ascomycota</taxon>
        <taxon>Pezizomycotina</taxon>
        <taxon>Sordariomycetes</taxon>
        <taxon>Hypocreomycetidae</taxon>
        <taxon>Hypocreales</taxon>
        <taxon>Cordycipitaceae</taxon>
        <taxon>Lecanicillium</taxon>
    </lineage>
</organism>
<keyword evidence="2" id="KW-1185">Reference proteome</keyword>
<proteinExistence type="predicted"/>
<name>A0ACC1QE81_9HYPO</name>
<dbReference type="EMBL" id="JANAKD010002335">
    <property type="protein sequence ID" value="KAJ3473893.1"/>
    <property type="molecule type" value="Genomic_DNA"/>
</dbReference>
<accession>A0ACC1QE81</accession>
<evidence type="ECO:0000313" key="1">
    <source>
        <dbReference type="EMBL" id="KAJ3473893.1"/>
    </source>
</evidence>
<sequence length="203" mass="21833">MRSSFMLGLAASAAAVAANPAQYSPIVLTRDDAAPAITHDDLMAVAESMPLEKRISEDFDLNHQIIDKTIFSGNLVSVGKPTKITSLKVTCKECSTKGTITASLTREHHIKPIVRFDLKGVEATAYMDLATTGTMAFTLNLFTSETPLGISIPGLKLGLLFSVDLAFSLSNSMDITGGFHMMLPDDAFFELDVFGGDIEDKLL</sequence>
<comment type="caution">
    <text evidence="1">The sequence shown here is derived from an EMBL/GenBank/DDBJ whole genome shotgun (WGS) entry which is preliminary data.</text>
</comment>
<reference evidence="1" key="1">
    <citation type="submission" date="2022-07" db="EMBL/GenBank/DDBJ databases">
        <title>Genome Sequence of Lecanicillium saksenae.</title>
        <authorList>
            <person name="Buettner E."/>
        </authorList>
    </citation>
    <scope>NUCLEOTIDE SEQUENCE</scope>
    <source>
        <strain evidence="1">VT-O1</strain>
    </source>
</reference>
<protein>
    <submittedName>
        <fullName evidence="1">Uncharacterized protein</fullName>
    </submittedName>
</protein>
<gene>
    <name evidence="1" type="ORF">NLG97_g10082</name>
</gene>
<dbReference type="Proteomes" id="UP001148737">
    <property type="component" value="Unassembled WGS sequence"/>
</dbReference>
<evidence type="ECO:0000313" key="2">
    <source>
        <dbReference type="Proteomes" id="UP001148737"/>
    </source>
</evidence>